<name>A0A665TQQ8_ECHNA</name>
<feature type="compositionally biased region" description="Polar residues" evidence="1">
    <location>
        <begin position="173"/>
        <end position="182"/>
    </location>
</feature>
<reference evidence="3" key="1">
    <citation type="submission" date="2021-04" db="EMBL/GenBank/DDBJ databases">
        <authorList>
            <consortium name="Wellcome Sanger Institute Data Sharing"/>
        </authorList>
    </citation>
    <scope>NUCLEOTIDE SEQUENCE [LARGE SCALE GENOMIC DNA]</scope>
</reference>
<dbReference type="GO" id="GO:0070382">
    <property type="term" value="C:exocytic vesicle"/>
    <property type="evidence" value="ECO:0007669"/>
    <property type="project" value="TreeGrafter"/>
</dbReference>
<sequence length="988" mass="110344">MIDLSFLTAEEQEIILTVLKRDAELKKTEEQRVQNLQKTVNDRGQLRYLTGKWFYETKQLRHQDRIHGSDIIRASMRHTDKPISILELSQILPEKSSFVSSENKEVFVPPILCGLLLEPHRQLSHEGDENLNISTAPRDISALELQSPTKQRKNPFNSEPSDTCLFDRAVDQTKTQSQEPFPSSNSSISYASSVRQDPSNPVSQHPAVTMAMPEDIAVSTSLLDCSVEEEGSSSRESNSTALQGILKYLSTSNTTDSPFPHLNQQDPVSVDSPAETWIDRKQEGELICKNDSDFRDQEAGQHQVHSGVSQQFHQELLSPAGSPLASAEQASGKPAHLEPQLEKDCQSHCKATDGPSRYNTHPPNLPKQSNDISIEATSDPKPSPSGSSNSSSHALLPQPRRKLLEIFRTGREEKSGRVQSCQKEEVKTQQRNQDNTHSISFSATDLTVDKNNAKPSELTEVRKLQLIAVQNTILTEAMITIDTDTQQEATESRDVQFPERLSNLKAFWERENTGPKIIFTREEARQEDISPKEIDISDGHQTYVEKINSLSAQKGHNRSQEDISWPQTECQPFVDLATEDGIYKANPVLIYDEKDYSLTGSLTESQIPEIPCQQVGVSVSAHIKSSVSTPEDRPAKIHDRKHFWESEYTGPRIISVRIREVSGSSVPCNKAVSPQSELKTSLYTKENEGEPQTSPHKPKSTVVLNSSILTDKGFFTESPESSCGTGDIKSTRHQFQVKPDTACEDRPLSLSKFQQLSSKDQANDVRRIPSKTCHPRVLPREPSSPERSRLESSPLKTFPIDIKPQTKAAGEHQGKPTPAPRQRKSPLHGANQTVLPDCKPSTNTTLCALPTSTLPSNSSSFTSPQPKKATEKKLENFTQLARSFIPQDFQYYLRPQEKVNNAPPFHQEKCIAEEIDMPHSPQISIRDLVGNLRDRLAEGNTPRISSWARQKKDENSKQDSTTRAWSLSWASPGSEHLNSLSIPFSSSF</sequence>
<feature type="compositionally biased region" description="Basic and acidic residues" evidence="1">
    <location>
        <begin position="335"/>
        <end position="351"/>
    </location>
</feature>
<feature type="compositionally biased region" description="Basic and acidic residues" evidence="1">
    <location>
        <begin position="402"/>
        <end position="428"/>
    </location>
</feature>
<feature type="compositionally biased region" description="Polar residues" evidence="1">
    <location>
        <begin position="666"/>
        <end position="695"/>
    </location>
</feature>
<dbReference type="InterPro" id="IPR010911">
    <property type="entry name" value="Rab_BD"/>
</dbReference>
<feature type="region of interest" description="Disordered" evidence="1">
    <location>
        <begin position="666"/>
        <end position="701"/>
    </location>
</feature>
<reference evidence="3" key="3">
    <citation type="submission" date="2025-09" db="UniProtKB">
        <authorList>
            <consortium name="Ensembl"/>
        </authorList>
    </citation>
    <scope>IDENTIFICATION</scope>
</reference>
<dbReference type="GO" id="GO:0031267">
    <property type="term" value="F:small GTPase binding"/>
    <property type="evidence" value="ECO:0007669"/>
    <property type="project" value="InterPro"/>
</dbReference>
<dbReference type="GO" id="GO:0006886">
    <property type="term" value="P:intracellular protein transport"/>
    <property type="evidence" value="ECO:0007669"/>
    <property type="project" value="InterPro"/>
</dbReference>
<dbReference type="PANTHER" id="PTHR45716">
    <property type="entry name" value="BITESIZE, ISOFORM I"/>
    <property type="match status" value="1"/>
</dbReference>
<feature type="region of interest" description="Disordered" evidence="1">
    <location>
        <begin position="941"/>
        <end position="965"/>
    </location>
</feature>
<gene>
    <name evidence="3" type="primary">sytl2a</name>
</gene>
<feature type="region of interest" description="Disordered" evidence="1">
    <location>
        <begin position="144"/>
        <end position="163"/>
    </location>
</feature>
<protein>
    <recommendedName>
        <fullName evidence="2">RabBD domain-containing protein</fullName>
    </recommendedName>
</protein>
<proteinExistence type="predicted"/>
<organism evidence="3 4">
    <name type="scientific">Echeneis naucrates</name>
    <name type="common">Live sharksucker</name>
    <dbReference type="NCBI Taxonomy" id="173247"/>
    <lineage>
        <taxon>Eukaryota</taxon>
        <taxon>Metazoa</taxon>
        <taxon>Chordata</taxon>
        <taxon>Craniata</taxon>
        <taxon>Vertebrata</taxon>
        <taxon>Euteleostomi</taxon>
        <taxon>Actinopterygii</taxon>
        <taxon>Neopterygii</taxon>
        <taxon>Teleostei</taxon>
        <taxon>Neoteleostei</taxon>
        <taxon>Acanthomorphata</taxon>
        <taxon>Carangaria</taxon>
        <taxon>Carangiformes</taxon>
        <taxon>Echeneidae</taxon>
        <taxon>Echeneis</taxon>
    </lineage>
</organism>
<dbReference type="Proteomes" id="UP000472264">
    <property type="component" value="Chromosome 14"/>
</dbReference>
<accession>A0A665TQQ8</accession>
<dbReference type="AlphaFoldDB" id="A0A665TQQ8"/>
<evidence type="ECO:0000256" key="1">
    <source>
        <dbReference type="SAM" id="MobiDB-lite"/>
    </source>
</evidence>
<dbReference type="InParanoid" id="A0A665TQQ8"/>
<dbReference type="GO" id="GO:0006887">
    <property type="term" value="P:exocytosis"/>
    <property type="evidence" value="ECO:0007669"/>
    <property type="project" value="TreeGrafter"/>
</dbReference>
<dbReference type="GO" id="GO:0042043">
    <property type="term" value="F:neurexin family protein binding"/>
    <property type="evidence" value="ECO:0007669"/>
    <property type="project" value="TreeGrafter"/>
</dbReference>
<dbReference type="OMA" id="QEAGQHQ"/>
<keyword evidence="4" id="KW-1185">Reference proteome</keyword>
<feature type="compositionally biased region" description="Polar residues" evidence="1">
    <location>
        <begin position="144"/>
        <end position="161"/>
    </location>
</feature>
<feature type="compositionally biased region" description="Low complexity" evidence="1">
    <location>
        <begin position="183"/>
        <end position="193"/>
    </location>
</feature>
<evidence type="ECO:0000313" key="3">
    <source>
        <dbReference type="Ensembl" id="ENSENLP00000009317.1"/>
    </source>
</evidence>
<reference evidence="3" key="2">
    <citation type="submission" date="2025-08" db="UniProtKB">
        <authorList>
            <consortium name="Ensembl"/>
        </authorList>
    </citation>
    <scope>IDENTIFICATION</scope>
</reference>
<dbReference type="PROSITE" id="PS50916">
    <property type="entry name" value="RABBD"/>
    <property type="match status" value="1"/>
</dbReference>
<evidence type="ECO:0000313" key="4">
    <source>
        <dbReference type="Proteomes" id="UP000472264"/>
    </source>
</evidence>
<feature type="compositionally biased region" description="Polar residues" evidence="1">
    <location>
        <begin position="429"/>
        <end position="446"/>
    </location>
</feature>
<feature type="compositionally biased region" description="Low complexity" evidence="1">
    <location>
        <begin position="748"/>
        <end position="759"/>
    </location>
</feature>
<feature type="region of interest" description="Disordered" evidence="1">
    <location>
        <begin position="173"/>
        <end position="206"/>
    </location>
</feature>
<feature type="compositionally biased region" description="Polar residues" evidence="1">
    <location>
        <begin position="357"/>
        <end position="376"/>
    </location>
</feature>
<feature type="region of interest" description="Disordered" evidence="1">
    <location>
        <begin position="320"/>
        <end position="448"/>
    </location>
</feature>
<dbReference type="Gene3D" id="6.10.250.3000">
    <property type="match status" value="1"/>
</dbReference>
<dbReference type="PANTHER" id="PTHR45716:SF1">
    <property type="entry name" value="SYNAPTOTAGMIN-LIKE PROTEIN 3"/>
    <property type="match status" value="1"/>
</dbReference>
<feature type="region of interest" description="Disordered" evidence="1">
    <location>
        <begin position="713"/>
        <end position="838"/>
    </location>
</feature>
<feature type="domain" description="RabBD" evidence="2">
    <location>
        <begin position="1"/>
        <end position="57"/>
    </location>
</feature>
<feature type="compositionally biased region" description="Polar residues" evidence="1">
    <location>
        <begin position="194"/>
        <end position="203"/>
    </location>
</feature>
<dbReference type="Ensembl" id="ENSENLT00000009762.1">
    <property type="protein sequence ID" value="ENSENLP00000009317.1"/>
    <property type="gene ID" value="ENSENLG00000004509.1"/>
</dbReference>
<evidence type="ECO:0000259" key="2">
    <source>
        <dbReference type="PROSITE" id="PS50916"/>
    </source>
</evidence>
<dbReference type="GO" id="GO:0005886">
    <property type="term" value="C:plasma membrane"/>
    <property type="evidence" value="ECO:0007669"/>
    <property type="project" value="TreeGrafter"/>
</dbReference>